<protein>
    <submittedName>
        <fullName evidence="1">Uncharacterized protein</fullName>
    </submittedName>
</protein>
<evidence type="ECO:0000313" key="2">
    <source>
        <dbReference type="Proteomes" id="UP000245926"/>
    </source>
</evidence>
<name>A0A2U8WC69_9HYPH</name>
<dbReference type="AlphaFoldDB" id="A0A2U8WC69"/>
<reference evidence="2" key="1">
    <citation type="submission" date="2018-05" db="EMBL/GenBank/DDBJ databases">
        <title>Complete Genome Sequence of Methylobacterium sp. 17SD2-17.</title>
        <authorList>
            <person name="Srinivasan S."/>
        </authorList>
    </citation>
    <scope>NUCLEOTIDE SEQUENCE [LARGE SCALE GENOMIC DNA]</scope>
    <source>
        <strain evidence="2">17SD2-17</strain>
    </source>
</reference>
<keyword evidence="2" id="KW-1185">Reference proteome</keyword>
<dbReference type="EMBL" id="CP029550">
    <property type="protein sequence ID" value="AWN43673.1"/>
    <property type="molecule type" value="Genomic_DNA"/>
</dbReference>
<gene>
    <name evidence="1" type="ORF">DK389_28125</name>
</gene>
<evidence type="ECO:0000313" key="1">
    <source>
        <dbReference type="EMBL" id="AWN43673.1"/>
    </source>
</evidence>
<proteinExistence type="predicted"/>
<accession>A0A2U8WC69</accession>
<organism evidence="1 2">
    <name type="scientific">Methylobacterium durans</name>
    <dbReference type="NCBI Taxonomy" id="2202825"/>
    <lineage>
        <taxon>Bacteria</taxon>
        <taxon>Pseudomonadati</taxon>
        <taxon>Pseudomonadota</taxon>
        <taxon>Alphaproteobacteria</taxon>
        <taxon>Hyphomicrobiales</taxon>
        <taxon>Methylobacteriaceae</taxon>
        <taxon>Methylobacterium</taxon>
    </lineage>
</organism>
<sequence>MLSTPRSDPASEVTPLAVLRNSEMARLGWQPLRPVELSRSSVAVASFPGTPGREGPADLADTPTYNRETKMSRLLKDGERAAKPICIGC</sequence>
<dbReference type="Proteomes" id="UP000245926">
    <property type="component" value="Chromosome"/>
</dbReference>
<dbReference type="KEGG" id="mets:DK389_28125"/>